<accession>A0A7R9PB86</accession>
<evidence type="ECO:0000256" key="1">
    <source>
        <dbReference type="SAM" id="MobiDB-lite"/>
    </source>
</evidence>
<gene>
    <name evidence="3" type="ORF">TCMB3V08_LOCUS9005</name>
</gene>
<name>A0A7R9PB86_TIMCA</name>
<feature type="chain" id="PRO_5030969091" evidence="2">
    <location>
        <begin position="25"/>
        <end position="206"/>
    </location>
</feature>
<evidence type="ECO:0000256" key="2">
    <source>
        <dbReference type="SAM" id="SignalP"/>
    </source>
</evidence>
<evidence type="ECO:0000313" key="3">
    <source>
        <dbReference type="EMBL" id="CAD7576435.1"/>
    </source>
</evidence>
<feature type="signal peptide" evidence="2">
    <location>
        <begin position="1"/>
        <end position="24"/>
    </location>
</feature>
<feature type="compositionally biased region" description="Basic and acidic residues" evidence="1">
    <location>
        <begin position="72"/>
        <end position="82"/>
    </location>
</feature>
<organism evidence="3">
    <name type="scientific">Timema californicum</name>
    <name type="common">California timema</name>
    <name type="synonym">Walking stick</name>
    <dbReference type="NCBI Taxonomy" id="61474"/>
    <lineage>
        <taxon>Eukaryota</taxon>
        <taxon>Metazoa</taxon>
        <taxon>Ecdysozoa</taxon>
        <taxon>Arthropoda</taxon>
        <taxon>Hexapoda</taxon>
        <taxon>Insecta</taxon>
        <taxon>Pterygota</taxon>
        <taxon>Neoptera</taxon>
        <taxon>Polyneoptera</taxon>
        <taxon>Phasmatodea</taxon>
        <taxon>Timematodea</taxon>
        <taxon>Timematoidea</taxon>
        <taxon>Timematidae</taxon>
        <taxon>Timema</taxon>
    </lineage>
</organism>
<proteinExistence type="predicted"/>
<protein>
    <submittedName>
        <fullName evidence="3">(California timema) hypothetical protein</fullName>
    </submittedName>
</protein>
<dbReference type="EMBL" id="OE184243">
    <property type="protein sequence ID" value="CAD7576435.1"/>
    <property type="molecule type" value="Genomic_DNA"/>
</dbReference>
<keyword evidence="2" id="KW-0732">Signal</keyword>
<dbReference type="AlphaFoldDB" id="A0A7R9PB86"/>
<sequence length="206" mass="22411">MLGDESFQKICWLLFVIVFIATHAFTTDASAINLIQNEIAEENDENIEGAELDSRMTDEVVGFPGEIEKLSGKESVNHEAAQKKRGSSKGNLVNKAAGRRQTKMRGSRYALSPSWEGASYRLIRPKNVPTLFGPPPPPPPKPSIIGGLNVPSGSHPPLSGFKGLGRLYLEEVCPHLCGWGVEHHFGKPPSVQPTEIRASIFLSSVV</sequence>
<feature type="region of interest" description="Disordered" evidence="1">
    <location>
        <begin position="72"/>
        <end position="108"/>
    </location>
</feature>
<reference evidence="3" key="1">
    <citation type="submission" date="2020-11" db="EMBL/GenBank/DDBJ databases">
        <authorList>
            <person name="Tran Van P."/>
        </authorList>
    </citation>
    <scope>NUCLEOTIDE SEQUENCE</scope>
</reference>
<feature type="compositionally biased region" description="Basic residues" evidence="1">
    <location>
        <begin position="97"/>
        <end position="106"/>
    </location>
</feature>